<keyword evidence="2" id="KW-1185">Reference proteome</keyword>
<reference evidence="1 2" key="1">
    <citation type="submission" date="2020-04" db="EMBL/GenBank/DDBJ databases">
        <title>MicrobeNet Type strains.</title>
        <authorList>
            <person name="Nicholson A.C."/>
        </authorList>
    </citation>
    <scope>NUCLEOTIDE SEQUENCE [LARGE SCALE GENOMIC DNA]</scope>
    <source>
        <strain evidence="1 2">ATCC BAA-787</strain>
    </source>
</reference>
<accession>A0ABX1JYQ8</accession>
<comment type="caution">
    <text evidence="1">The sequence shown here is derived from an EMBL/GenBank/DDBJ whole genome shotgun (WGS) entry which is preliminary data.</text>
</comment>
<evidence type="ECO:0000313" key="2">
    <source>
        <dbReference type="Proteomes" id="UP000777774"/>
    </source>
</evidence>
<protein>
    <submittedName>
        <fullName evidence="1">Glycosyltransferase family 1 protein</fullName>
    </submittedName>
</protein>
<evidence type="ECO:0000313" key="1">
    <source>
        <dbReference type="EMBL" id="NKY39473.1"/>
    </source>
</evidence>
<dbReference type="Pfam" id="PF13692">
    <property type="entry name" value="Glyco_trans_1_4"/>
    <property type="match status" value="1"/>
</dbReference>
<organism evidence="1 2">
    <name type="scientific">Cellulomonas septica</name>
    <dbReference type="NCBI Taxonomy" id="285080"/>
    <lineage>
        <taxon>Bacteria</taxon>
        <taxon>Bacillati</taxon>
        <taxon>Actinomycetota</taxon>
        <taxon>Actinomycetes</taxon>
        <taxon>Micrococcales</taxon>
        <taxon>Cellulomonadaceae</taxon>
        <taxon>Cellulomonas</taxon>
    </lineage>
</organism>
<dbReference type="Gene3D" id="3.40.50.2000">
    <property type="entry name" value="Glycogen Phosphorylase B"/>
    <property type="match status" value="1"/>
</dbReference>
<dbReference type="EMBL" id="JAAXOY010000156">
    <property type="protein sequence ID" value="NKY39473.1"/>
    <property type="molecule type" value="Genomic_DNA"/>
</dbReference>
<dbReference type="RefSeq" id="WP_168678581.1">
    <property type="nucleotide sequence ID" value="NZ_JAAXOY010000156.1"/>
</dbReference>
<dbReference type="SUPFAM" id="SSF53756">
    <property type="entry name" value="UDP-Glycosyltransferase/glycogen phosphorylase"/>
    <property type="match status" value="1"/>
</dbReference>
<sequence length="378" mass="40777">MSDVTLPPVVVLSTADFDAPVWTNKQHLAVGLARHTPVTYVESFGLRAPRLTTADLRRLGRRLRASPASRRDARPSTGDVRVVSPRVLPLHDSRAARRANAVLAGRLPLPELADSVLWTFSPVTYGLESRARAVVYHAVDLLHAQPRVAARAILEGERRLVDRADAVIASSTGVRDHLRALGRDDVLLWQNVADTELFASARPQRRPRAVFAGNLTTTKIDTGLLHALVDAGVELVVAGPVGIDGADADGSFDGLLGRDGVEYVGNLAPRALADLLATCTVGLVPYRLNDYTAGVFPMKVYEYLAAGLSVVSTPLPSLRHLDEPGLVLAQDAELVGAVRRAVGDVDEVAAADRRRRASDHSWTRRTGEAQDLLRDLVP</sequence>
<proteinExistence type="predicted"/>
<dbReference type="Proteomes" id="UP000777774">
    <property type="component" value="Unassembled WGS sequence"/>
</dbReference>
<gene>
    <name evidence="1" type="ORF">HGA02_08015</name>
</gene>
<name>A0ABX1JYQ8_9CELL</name>